<evidence type="ECO:0000313" key="4">
    <source>
        <dbReference type="Proteomes" id="UP000540506"/>
    </source>
</evidence>
<reference evidence="3 4" key="1">
    <citation type="submission" date="2020-08" db="EMBL/GenBank/DDBJ databases">
        <title>Sequencing the genomes of 1000 actinobacteria strains.</title>
        <authorList>
            <person name="Klenk H.-P."/>
        </authorList>
    </citation>
    <scope>NUCLEOTIDE SEQUENCE [LARGE SCALE GENOMIC DNA]</scope>
    <source>
        <strain evidence="3 4">DSM 41654</strain>
    </source>
</reference>
<sequence length="371" mass="39497">MSYFSRAGRPTVPAPATRLSAQTLPTLMCLCAAVLGPAGQSAKPSPPAPDCARLACVALTFDDGPSVATDSLLDDLAADHTKATFFLVGQEARYRTKQVKREQAEGHAIGNHTLTHPYLGDLTPAQVHDELAGGEQAIADITGTRPWLVRPPYGNQSAQVASFGHPLLLWDLDTLDWWHHDPAQVLSRAAAGVRSGSIVLMHDTENQRDTLTAVPQLIRNLRNAGYTLVTVPELFGAAALKPGTAYRNRSSATRPEPQPQPWADPLPTTAQDTAQDTDAAIAGTVLLRYHSAAATGPAQLAQAVGGLRPGECRNVVQPLAALAGAPAFALRDDTAHGIELYDQRDCSHQVAANTMAPGTEQDDEVRSFKVH</sequence>
<evidence type="ECO:0000256" key="1">
    <source>
        <dbReference type="SAM" id="MobiDB-lite"/>
    </source>
</evidence>
<dbReference type="CDD" id="cd10917">
    <property type="entry name" value="CE4_NodB_like_6s_7s"/>
    <property type="match status" value="1"/>
</dbReference>
<dbReference type="Gene3D" id="3.20.20.370">
    <property type="entry name" value="Glycoside hydrolase/deacetylase"/>
    <property type="match status" value="1"/>
</dbReference>
<gene>
    <name evidence="3" type="ORF">FHR34_008060</name>
</gene>
<dbReference type="EMBL" id="JACHJV010000003">
    <property type="protein sequence ID" value="MBB4928963.1"/>
    <property type="molecule type" value="Genomic_DNA"/>
</dbReference>
<dbReference type="SUPFAM" id="SSF88713">
    <property type="entry name" value="Glycoside hydrolase/deacetylase"/>
    <property type="match status" value="1"/>
</dbReference>
<dbReference type="GO" id="GO:0005975">
    <property type="term" value="P:carbohydrate metabolic process"/>
    <property type="evidence" value="ECO:0007669"/>
    <property type="project" value="InterPro"/>
</dbReference>
<proteinExistence type="predicted"/>
<dbReference type="Pfam" id="PF01522">
    <property type="entry name" value="Polysacc_deac_1"/>
    <property type="match status" value="1"/>
</dbReference>
<evidence type="ECO:0000259" key="2">
    <source>
        <dbReference type="PROSITE" id="PS51677"/>
    </source>
</evidence>
<dbReference type="PANTHER" id="PTHR10587">
    <property type="entry name" value="GLYCOSYL TRANSFERASE-RELATED"/>
    <property type="match status" value="1"/>
</dbReference>
<dbReference type="InterPro" id="IPR011330">
    <property type="entry name" value="Glyco_hydro/deAcase_b/a-brl"/>
</dbReference>
<feature type="region of interest" description="Disordered" evidence="1">
    <location>
        <begin position="246"/>
        <end position="272"/>
    </location>
</feature>
<dbReference type="PROSITE" id="PS51677">
    <property type="entry name" value="NODB"/>
    <property type="match status" value="1"/>
</dbReference>
<organism evidence="3 4">
    <name type="scientific">Kitasatospora kifunensis</name>
    <name type="common">Streptomyces kifunensis</name>
    <dbReference type="NCBI Taxonomy" id="58351"/>
    <lineage>
        <taxon>Bacteria</taxon>
        <taxon>Bacillati</taxon>
        <taxon>Actinomycetota</taxon>
        <taxon>Actinomycetes</taxon>
        <taxon>Kitasatosporales</taxon>
        <taxon>Streptomycetaceae</taxon>
        <taxon>Kitasatospora</taxon>
    </lineage>
</organism>
<name>A0A7W7W0A5_KITKI</name>
<dbReference type="RefSeq" id="WP_184946676.1">
    <property type="nucleotide sequence ID" value="NZ_JACHJV010000003.1"/>
</dbReference>
<dbReference type="InterPro" id="IPR050248">
    <property type="entry name" value="Polysacc_deacetylase_ArnD"/>
</dbReference>
<dbReference type="AlphaFoldDB" id="A0A7W7W0A5"/>
<dbReference type="InterPro" id="IPR002509">
    <property type="entry name" value="NODB_dom"/>
</dbReference>
<accession>A0A7W7W0A5</accession>
<evidence type="ECO:0000313" key="3">
    <source>
        <dbReference type="EMBL" id="MBB4928963.1"/>
    </source>
</evidence>
<protein>
    <submittedName>
        <fullName evidence="3">Peptidoglycan/xylan/chitin deacetylase (PgdA/CDA1 family)</fullName>
    </submittedName>
</protein>
<comment type="caution">
    <text evidence="3">The sequence shown here is derived from an EMBL/GenBank/DDBJ whole genome shotgun (WGS) entry which is preliminary data.</text>
</comment>
<dbReference type="Proteomes" id="UP000540506">
    <property type="component" value="Unassembled WGS sequence"/>
</dbReference>
<dbReference type="GO" id="GO:0016810">
    <property type="term" value="F:hydrolase activity, acting on carbon-nitrogen (but not peptide) bonds"/>
    <property type="evidence" value="ECO:0007669"/>
    <property type="project" value="InterPro"/>
</dbReference>
<feature type="domain" description="NodB homology" evidence="2">
    <location>
        <begin position="55"/>
        <end position="229"/>
    </location>
</feature>
<keyword evidence="4" id="KW-1185">Reference proteome</keyword>